<feature type="compositionally biased region" description="Low complexity" evidence="1">
    <location>
        <begin position="395"/>
        <end position="415"/>
    </location>
</feature>
<feature type="compositionally biased region" description="Pro residues" evidence="1">
    <location>
        <begin position="372"/>
        <end position="394"/>
    </location>
</feature>
<dbReference type="PANTHER" id="PTHR47481:SF31">
    <property type="entry name" value="OS01G0873500 PROTEIN"/>
    <property type="match status" value="1"/>
</dbReference>
<dbReference type="AlphaFoldDB" id="A0AAD8SME0"/>
<comment type="caution">
    <text evidence="3">The sequence shown here is derived from an EMBL/GenBank/DDBJ whole genome shotgun (WGS) entry which is preliminary data.</text>
</comment>
<sequence>MTTSTQSSTVSASISSTSSTSNPSLSSLCSAITVRLDRENYLLWKAQVIPTLHSFELIGYIDGTYTAPAKTIAGSTADAEPVPNPAYEEWFRRDQLVLSALLASLTPETIGQVLFLSSAVQVWTTLANMFASLSKARMVQLRTALGNTKKKEKTMSEYFNCMKTMADTMASIGYPLGEEETASYILAGLGERYDSLVTSITVHDNLTLDDLYTQLVSYETRNGPVQPAQEISYSGNNAMRGGRGNFMRGGRGRGRGQYGGYGGRDGGNGGNRGDGNRGDRGAGRGNTGNNGGRGREKSTIQPTSRSTAHASAPSSSSEYYSVNPNWYMDSGATDHMTADLERLSTHDRYKGNDQVHVANGSGGPSGEQPCNRPAPEPASAPPSPPASPGTPPVTPSASPGSPSSTESSAPASPVSLAQLSPKSPSDVLSFAGHGPPAGPSHPMHTRQHAGVVRPVKLFDGIVRYDATKRSFLATAEPSGLADALATPEWRSAMQDEFTALQRNATWRLVAPPAGQNVVGCKWIYKIKQKPDGTIDRYKARLVAQGFSQRYGIDYADTFNPVVKPTTVRIVLALAVSRNWTLPQVDIQNAFLHGKLHEEVYMHQPASNELWRIILEGFKPYNPNKLTRREAVDSQLNNTALHMIQTSVGTKDLPRVRNYTTAKEAWEGLAAS</sequence>
<dbReference type="InterPro" id="IPR013103">
    <property type="entry name" value="RVT_2"/>
</dbReference>
<dbReference type="PANTHER" id="PTHR47481">
    <property type="match status" value="1"/>
</dbReference>
<feature type="compositionally biased region" description="Gly residues" evidence="1">
    <location>
        <begin position="241"/>
        <end position="273"/>
    </location>
</feature>
<dbReference type="Pfam" id="PF07727">
    <property type="entry name" value="RVT_2"/>
    <property type="match status" value="1"/>
</dbReference>
<keyword evidence="4" id="KW-1185">Reference proteome</keyword>
<name>A0AAD8SME0_LOLMU</name>
<feature type="region of interest" description="Disordered" evidence="1">
    <location>
        <begin position="348"/>
        <end position="445"/>
    </location>
</feature>
<feature type="compositionally biased region" description="Low complexity" evidence="1">
    <location>
        <begin position="302"/>
        <end position="319"/>
    </location>
</feature>
<proteinExistence type="predicted"/>
<dbReference type="SUPFAM" id="SSF56672">
    <property type="entry name" value="DNA/RNA polymerases"/>
    <property type="match status" value="1"/>
</dbReference>
<evidence type="ECO:0000313" key="4">
    <source>
        <dbReference type="Proteomes" id="UP001231189"/>
    </source>
</evidence>
<feature type="region of interest" description="Disordered" evidence="1">
    <location>
        <begin position="226"/>
        <end position="319"/>
    </location>
</feature>
<evidence type="ECO:0000256" key="1">
    <source>
        <dbReference type="SAM" id="MobiDB-lite"/>
    </source>
</evidence>
<feature type="compositionally biased region" description="Gly residues" evidence="1">
    <location>
        <begin position="283"/>
        <end position="292"/>
    </location>
</feature>
<organism evidence="3 4">
    <name type="scientific">Lolium multiflorum</name>
    <name type="common">Italian ryegrass</name>
    <name type="synonym">Lolium perenne subsp. multiflorum</name>
    <dbReference type="NCBI Taxonomy" id="4521"/>
    <lineage>
        <taxon>Eukaryota</taxon>
        <taxon>Viridiplantae</taxon>
        <taxon>Streptophyta</taxon>
        <taxon>Embryophyta</taxon>
        <taxon>Tracheophyta</taxon>
        <taxon>Spermatophyta</taxon>
        <taxon>Magnoliopsida</taxon>
        <taxon>Liliopsida</taxon>
        <taxon>Poales</taxon>
        <taxon>Poaceae</taxon>
        <taxon>BOP clade</taxon>
        <taxon>Pooideae</taxon>
        <taxon>Poodae</taxon>
        <taxon>Poeae</taxon>
        <taxon>Poeae Chloroplast Group 2 (Poeae type)</taxon>
        <taxon>Loliodinae</taxon>
        <taxon>Loliinae</taxon>
        <taxon>Lolium</taxon>
    </lineage>
</organism>
<evidence type="ECO:0000259" key="2">
    <source>
        <dbReference type="Pfam" id="PF07727"/>
    </source>
</evidence>
<accession>A0AAD8SME0</accession>
<feature type="region of interest" description="Disordered" evidence="1">
    <location>
        <begin position="1"/>
        <end position="25"/>
    </location>
</feature>
<evidence type="ECO:0000313" key="3">
    <source>
        <dbReference type="EMBL" id="KAK1653787.1"/>
    </source>
</evidence>
<feature type="domain" description="Reverse transcriptase Ty1/copia-type" evidence="2">
    <location>
        <begin position="503"/>
        <end position="606"/>
    </location>
</feature>
<dbReference type="InterPro" id="IPR043502">
    <property type="entry name" value="DNA/RNA_pol_sf"/>
</dbReference>
<gene>
    <name evidence="3" type="ORF">QYE76_071592</name>
</gene>
<dbReference type="Pfam" id="PF14223">
    <property type="entry name" value="Retrotran_gag_2"/>
    <property type="match status" value="1"/>
</dbReference>
<reference evidence="3" key="1">
    <citation type="submission" date="2023-07" db="EMBL/GenBank/DDBJ databases">
        <title>A chromosome-level genome assembly of Lolium multiflorum.</title>
        <authorList>
            <person name="Chen Y."/>
            <person name="Copetti D."/>
            <person name="Kolliker R."/>
            <person name="Studer B."/>
        </authorList>
    </citation>
    <scope>NUCLEOTIDE SEQUENCE</scope>
    <source>
        <strain evidence="3">02402/16</strain>
        <tissue evidence="3">Leaf</tissue>
    </source>
</reference>
<dbReference type="EMBL" id="JAUUTY010000004">
    <property type="protein sequence ID" value="KAK1653787.1"/>
    <property type="molecule type" value="Genomic_DNA"/>
</dbReference>
<protein>
    <recommendedName>
        <fullName evidence="2">Reverse transcriptase Ty1/copia-type domain-containing protein</fullName>
    </recommendedName>
</protein>
<dbReference type="Proteomes" id="UP001231189">
    <property type="component" value="Unassembled WGS sequence"/>
</dbReference>